<dbReference type="AlphaFoldDB" id="A0A926I9I4"/>
<keyword evidence="3" id="KW-1133">Transmembrane helix</keyword>
<feature type="signal peptide" evidence="4">
    <location>
        <begin position="1"/>
        <end position="27"/>
    </location>
</feature>
<keyword evidence="4" id="KW-0732">Signal</keyword>
<keyword evidence="3" id="KW-0812">Transmembrane</keyword>
<dbReference type="Pfam" id="PF09479">
    <property type="entry name" value="Flg_new"/>
    <property type="match status" value="1"/>
</dbReference>
<evidence type="ECO:0000256" key="4">
    <source>
        <dbReference type="SAM" id="SignalP"/>
    </source>
</evidence>
<dbReference type="Proteomes" id="UP000610862">
    <property type="component" value="Unassembled WGS sequence"/>
</dbReference>
<dbReference type="Pfam" id="PF07581">
    <property type="entry name" value="Glug"/>
    <property type="match status" value="3"/>
</dbReference>
<evidence type="ECO:0000256" key="2">
    <source>
        <dbReference type="SAM" id="MobiDB-lite"/>
    </source>
</evidence>
<feature type="compositionally biased region" description="Basic and acidic residues" evidence="2">
    <location>
        <begin position="701"/>
        <end position="718"/>
    </location>
</feature>
<keyword evidence="7" id="KW-1185">Reference proteome</keyword>
<protein>
    <submittedName>
        <fullName evidence="6">InlB B-repeat-containing protein</fullName>
    </submittedName>
</protein>
<dbReference type="RefSeq" id="WP_187525676.1">
    <property type="nucleotide sequence ID" value="NZ_JACRTA010000004.1"/>
</dbReference>
<reference evidence="6" key="1">
    <citation type="submission" date="2020-08" db="EMBL/GenBank/DDBJ databases">
        <title>Genome public.</title>
        <authorList>
            <person name="Liu C."/>
            <person name="Sun Q."/>
        </authorList>
    </citation>
    <scope>NUCLEOTIDE SEQUENCE</scope>
    <source>
        <strain evidence="6">NSJ-24</strain>
    </source>
</reference>
<dbReference type="EMBL" id="JACRTA010000004">
    <property type="protein sequence ID" value="MBC8569191.1"/>
    <property type="molecule type" value="Genomic_DNA"/>
</dbReference>
<organism evidence="6 7">
    <name type="scientific">Lentihominibacter hominis</name>
    <dbReference type="NCBI Taxonomy" id="2763645"/>
    <lineage>
        <taxon>Bacteria</taxon>
        <taxon>Bacillati</taxon>
        <taxon>Bacillota</taxon>
        <taxon>Clostridia</taxon>
        <taxon>Peptostreptococcales</taxon>
        <taxon>Anaerovoracaceae</taxon>
        <taxon>Lentihominibacter</taxon>
    </lineage>
</organism>
<dbReference type="InterPro" id="IPR013378">
    <property type="entry name" value="InlB-like_B-rpt"/>
</dbReference>
<dbReference type="GO" id="GO:0030313">
    <property type="term" value="C:cell envelope"/>
    <property type="evidence" value="ECO:0007669"/>
    <property type="project" value="UniProtKB-SubCell"/>
</dbReference>
<feature type="transmembrane region" description="Helical" evidence="3">
    <location>
        <begin position="725"/>
        <end position="741"/>
    </location>
</feature>
<comment type="subcellular location">
    <subcellularLocation>
        <location evidence="1">Cell envelope</location>
    </subcellularLocation>
</comment>
<dbReference type="InterPro" id="IPR011493">
    <property type="entry name" value="GLUG"/>
</dbReference>
<keyword evidence="3" id="KW-0472">Membrane</keyword>
<evidence type="ECO:0000313" key="7">
    <source>
        <dbReference type="Proteomes" id="UP000610862"/>
    </source>
</evidence>
<gene>
    <name evidence="6" type="ORF">H8692_10520</name>
</gene>
<evidence type="ECO:0000256" key="1">
    <source>
        <dbReference type="ARBA" id="ARBA00004196"/>
    </source>
</evidence>
<feature type="chain" id="PRO_5037436456" evidence="4">
    <location>
        <begin position="28"/>
        <end position="749"/>
    </location>
</feature>
<dbReference type="Gene3D" id="2.160.20.110">
    <property type="match status" value="2"/>
</dbReference>
<accession>A0A926I9I4</accession>
<evidence type="ECO:0000313" key="6">
    <source>
        <dbReference type="EMBL" id="MBC8569191.1"/>
    </source>
</evidence>
<feature type="domain" description="GLUG" evidence="5">
    <location>
        <begin position="201"/>
        <end position="227"/>
    </location>
</feature>
<proteinExistence type="predicted"/>
<dbReference type="InterPro" id="IPR042229">
    <property type="entry name" value="Listeria/Bacterioides_rpt_sf"/>
</dbReference>
<sequence>MKKRSKLMSALLALCLIIGIIPITASAQDTEKEAPDTTWTDEGNYDTGWYDADTTKDVFEISSAEQLAGLAKLVTTRTEQKNFSGKTIKLTEDIDLSAHKWTRIGYDSFRAFSGTFDGGGHTITGMDSAIPCIPPSPGETFPDANYARGLFGYVKDGNIKNVVLKNPSVINADKAYTSAVVGYARGCDITNCKVIDGNISGGSQMGGIVGLSVGGTISDCTVTNTNINGQANYVGGIAGFFANDGKTTTGDSRIIDCTVTGGEVTGSAHVGGIAGANTDGSTSPYNYGDEIRGCYANTSVTGETTRIGGIVGRMQNAFPGDTVVTVSECISGSKVTQTGKAAGNDTVGGIVGFADRNVNIESCYSTGNIEGQTFVGGIAGINNGEIEACYSTGNIKSRGGELGGITGRTQYGMVKNCYSTGNVTGQEKVGGIVGQLYGDSVENCVALGESVEGTANVNRIVGKKSDGTIGGCYASETLELSTGKPSPVGEKTVNGETISAADVAVNKTLFPADKWTLRTGYYPTLTVLEGEDKPDQLTKIPGEWFALTLKTKVDGTEETVTSDFKLKVQGSQEPAVDYTENLQLLNGTYDIYIGETDTGKDITGDGQAIVVDIDYYTVSFYDGDVKYGDDTPQKMQTILDGQKAVKPEVPVKTGYTFKGWKAKGEEAFWNFDKNTLDGKAVKLTAEWEKEGTAIPPGGDDQGDKPEQVKPDSDKSAETGDKSNNVLWFMIMIAAGVTILIFRRKTSAGR</sequence>
<feature type="domain" description="GLUG" evidence="5">
    <location>
        <begin position="429"/>
        <end position="451"/>
    </location>
</feature>
<evidence type="ECO:0000259" key="5">
    <source>
        <dbReference type="Pfam" id="PF07581"/>
    </source>
</evidence>
<dbReference type="Gene3D" id="2.60.40.4270">
    <property type="entry name" value="Listeria-Bacteroides repeat domain"/>
    <property type="match status" value="1"/>
</dbReference>
<feature type="region of interest" description="Disordered" evidence="2">
    <location>
        <begin position="689"/>
        <end position="718"/>
    </location>
</feature>
<name>A0A926I9I4_9FIRM</name>
<evidence type="ECO:0000256" key="3">
    <source>
        <dbReference type="SAM" id="Phobius"/>
    </source>
</evidence>
<feature type="domain" description="GLUG" evidence="5">
    <location>
        <begin position="401"/>
        <end position="424"/>
    </location>
</feature>
<comment type="caution">
    <text evidence="6">The sequence shown here is derived from an EMBL/GenBank/DDBJ whole genome shotgun (WGS) entry which is preliminary data.</text>
</comment>